<keyword evidence="1 6" id="KW-0808">Transferase</keyword>
<feature type="binding site" evidence="6">
    <location>
        <position position="169"/>
    </location>
    <ligand>
        <name>NAD(+)</name>
        <dbReference type="ChEBI" id="CHEBI:57540"/>
    </ligand>
</feature>
<keyword evidence="4 6" id="KW-0520">NAD</keyword>
<comment type="subcellular location">
    <subcellularLocation>
        <location evidence="6">Cytoplasm</location>
    </subcellularLocation>
</comment>
<evidence type="ECO:0000256" key="4">
    <source>
        <dbReference type="ARBA" id="ARBA00023027"/>
    </source>
</evidence>
<dbReference type="AlphaFoldDB" id="A0A6L5X5Y2"/>
<dbReference type="EC" id="2.7.1.23" evidence="6"/>
<keyword evidence="6" id="KW-0067">ATP-binding</keyword>
<evidence type="ECO:0000313" key="7">
    <source>
        <dbReference type="EMBL" id="MSS14284.1"/>
    </source>
</evidence>
<feature type="active site" description="Proton acceptor" evidence="6">
    <location>
        <position position="68"/>
    </location>
</feature>
<dbReference type="Gene3D" id="2.60.200.30">
    <property type="entry name" value="Probable inorganic polyphosphate/atp-NAD kinase, domain 2"/>
    <property type="match status" value="1"/>
</dbReference>
<dbReference type="GO" id="GO:0051287">
    <property type="term" value="F:NAD binding"/>
    <property type="evidence" value="ECO:0007669"/>
    <property type="project" value="UniProtKB-ARBA"/>
</dbReference>
<comment type="cofactor">
    <cofactor evidence="6">
        <name>a divalent metal cation</name>
        <dbReference type="ChEBI" id="CHEBI:60240"/>
    </cofactor>
</comment>
<feature type="binding site" evidence="6">
    <location>
        <position position="206"/>
    </location>
    <ligand>
        <name>NAD(+)</name>
        <dbReference type="ChEBI" id="CHEBI:57540"/>
    </ligand>
</feature>
<evidence type="ECO:0000256" key="1">
    <source>
        <dbReference type="ARBA" id="ARBA00022679"/>
    </source>
</evidence>
<dbReference type="GO" id="GO:0006741">
    <property type="term" value="P:NADP+ biosynthetic process"/>
    <property type="evidence" value="ECO:0007669"/>
    <property type="project" value="UniProtKB-UniRule"/>
</dbReference>
<feature type="binding site" evidence="6">
    <location>
        <begin position="182"/>
        <end position="187"/>
    </location>
    <ligand>
        <name>NAD(+)</name>
        <dbReference type="ChEBI" id="CHEBI:57540"/>
    </ligand>
</feature>
<comment type="similarity">
    <text evidence="6">Belongs to the NAD kinase family.</text>
</comment>
<comment type="caution">
    <text evidence="6">Lacks conserved residue(s) required for the propagation of feature annotation.</text>
</comment>
<evidence type="ECO:0000256" key="3">
    <source>
        <dbReference type="ARBA" id="ARBA00022857"/>
    </source>
</evidence>
<dbReference type="GO" id="GO:0019674">
    <property type="term" value="P:NAD+ metabolic process"/>
    <property type="evidence" value="ECO:0007669"/>
    <property type="project" value="InterPro"/>
</dbReference>
<evidence type="ECO:0000256" key="5">
    <source>
        <dbReference type="ARBA" id="ARBA00047925"/>
    </source>
</evidence>
<dbReference type="Proteomes" id="UP000481852">
    <property type="component" value="Unassembled WGS sequence"/>
</dbReference>
<dbReference type="InterPro" id="IPR017438">
    <property type="entry name" value="ATP-NAD_kinase_N"/>
</dbReference>
<dbReference type="PANTHER" id="PTHR20275">
    <property type="entry name" value="NAD KINASE"/>
    <property type="match status" value="1"/>
</dbReference>
<name>A0A6L5X5Y2_9FIRM</name>
<dbReference type="RefSeq" id="WP_154523728.1">
    <property type="nucleotide sequence ID" value="NZ_JAQYJL010000016.1"/>
</dbReference>
<dbReference type="SUPFAM" id="SSF111331">
    <property type="entry name" value="NAD kinase/diacylglycerol kinase-like"/>
    <property type="match status" value="1"/>
</dbReference>
<comment type="catalytic activity">
    <reaction evidence="5 6">
        <text>NAD(+) + ATP = ADP + NADP(+) + H(+)</text>
        <dbReference type="Rhea" id="RHEA:18629"/>
        <dbReference type="ChEBI" id="CHEBI:15378"/>
        <dbReference type="ChEBI" id="CHEBI:30616"/>
        <dbReference type="ChEBI" id="CHEBI:57540"/>
        <dbReference type="ChEBI" id="CHEBI:58349"/>
        <dbReference type="ChEBI" id="CHEBI:456216"/>
        <dbReference type="EC" id="2.7.1.23"/>
    </reaction>
</comment>
<dbReference type="Gene3D" id="3.40.50.10330">
    <property type="entry name" value="Probable inorganic polyphosphate/atp-NAD kinase, domain 1"/>
    <property type="match status" value="1"/>
</dbReference>
<dbReference type="HAMAP" id="MF_00361">
    <property type="entry name" value="NAD_kinase"/>
    <property type="match status" value="1"/>
</dbReference>
<keyword evidence="6" id="KW-0547">Nucleotide-binding</keyword>
<keyword evidence="2 6" id="KW-0418">Kinase</keyword>
<keyword evidence="8" id="KW-1185">Reference proteome</keyword>
<feature type="binding site" evidence="6">
    <location>
        <begin position="142"/>
        <end position="143"/>
    </location>
    <ligand>
        <name>NAD(+)</name>
        <dbReference type="ChEBI" id="CHEBI:57540"/>
    </ligand>
</feature>
<organism evidence="7 8">
    <name type="scientific">Porcincola intestinalis</name>
    <dbReference type="NCBI Taxonomy" id="2606632"/>
    <lineage>
        <taxon>Bacteria</taxon>
        <taxon>Bacillati</taxon>
        <taxon>Bacillota</taxon>
        <taxon>Clostridia</taxon>
        <taxon>Lachnospirales</taxon>
        <taxon>Lachnospiraceae</taxon>
        <taxon>Porcincola</taxon>
    </lineage>
</organism>
<protein>
    <recommendedName>
        <fullName evidence="6">NAD kinase</fullName>
        <ecNumber evidence="6">2.7.1.23</ecNumber>
    </recommendedName>
    <alternativeName>
        <fullName evidence="6">ATP-dependent NAD kinase</fullName>
    </alternativeName>
</protein>
<keyword evidence="6" id="KW-0963">Cytoplasm</keyword>
<evidence type="ECO:0000313" key="8">
    <source>
        <dbReference type="Proteomes" id="UP000481852"/>
    </source>
</evidence>
<evidence type="ECO:0000256" key="6">
    <source>
        <dbReference type="HAMAP-Rule" id="MF_00361"/>
    </source>
</evidence>
<keyword evidence="3 6" id="KW-0521">NADP</keyword>
<comment type="function">
    <text evidence="6">Involved in the regulation of the intracellular balance of NAD and NADP, and is a key enzyme in the biosynthesis of NADP. Catalyzes specifically the phosphorylation on 2'-hydroxyl of the adenosine moiety of NAD to yield NADP.</text>
</comment>
<dbReference type="InterPro" id="IPR002504">
    <property type="entry name" value="NADK"/>
</dbReference>
<dbReference type="GO" id="GO:0046872">
    <property type="term" value="F:metal ion binding"/>
    <property type="evidence" value="ECO:0007669"/>
    <property type="project" value="UniProtKB-UniRule"/>
</dbReference>
<dbReference type="PANTHER" id="PTHR20275:SF0">
    <property type="entry name" value="NAD KINASE"/>
    <property type="match status" value="1"/>
</dbReference>
<gene>
    <name evidence="6" type="primary">nadK</name>
    <name evidence="7" type="ORF">FYJ35_04365</name>
</gene>
<feature type="binding site" evidence="6">
    <location>
        <position position="171"/>
    </location>
    <ligand>
        <name>NAD(+)</name>
        <dbReference type="ChEBI" id="CHEBI:57540"/>
    </ligand>
</feature>
<dbReference type="GO" id="GO:0005524">
    <property type="term" value="F:ATP binding"/>
    <property type="evidence" value="ECO:0007669"/>
    <property type="project" value="UniProtKB-KW"/>
</dbReference>
<accession>A0A6L5X5Y2</accession>
<dbReference type="GO" id="GO:0005737">
    <property type="term" value="C:cytoplasm"/>
    <property type="evidence" value="ECO:0007669"/>
    <property type="project" value="UniProtKB-SubCell"/>
</dbReference>
<feature type="binding site" evidence="6">
    <location>
        <begin position="68"/>
        <end position="69"/>
    </location>
    <ligand>
        <name>NAD(+)</name>
        <dbReference type="ChEBI" id="CHEBI:57540"/>
    </ligand>
</feature>
<reference evidence="7 8" key="1">
    <citation type="submission" date="2019-08" db="EMBL/GenBank/DDBJ databases">
        <title>In-depth cultivation of the pig gut microbiome towards novel bacterial diversity and tailored functional studies.</title>
        <authorList>
            <person name="Wylensek D."/>
            <person name="Hitch T.C.A."/>
            <person name="Clavel T."/>
        </authorList>
    </citation>
    <scope>NUCLEOTIDE SEQUENCE [LARGE SCALE GENOMIC DNA]</scope>
    <source>
        <strain evidence="7 8">Oil+RF-744-WCA-WT-11</strain>
    </source>
</reference>
<dbReference type="InterPro" id="IPR016064">
    <property type="entry name" value="NAD/diacylglycerol_kinase_sf"/>
</dbReference>
<sequence length="285" mass="31348">MNGFYVIANQQKDTCRREAEFIRKYLEDHGKKCYIQEQARSAPDSRYRYTDAGAIPPDVEGVLVLGGDGTLIQASRDLVETGLPLLGINMGSLGYLAEIDLQNVPVALDRLMGDDFSIEDRMMIAGTVYHQNRVLMRDMALNDIVIGRRAMRVIDINLFVDDIFLCSYRADGFIVSTPTGSTGYSLSAGGPIVEPEASLMLLTAVAPHTLTSRSIVLPDNVAVTVEVTKGKAEDREKPAEAMFDGDTSVALTPGSRVVVTKAEKKTHIIKINHTSFVEIIRQKLR</sequence>
<dbReference type="InterPro" id="IPR017437">
    <property type="entry name" value="ATP-NAD_kinase_PpnK-typ_C"/>
</dbReference>
<proteinExistence type="inferred from homology"/>
<dbReference type="EMBL" id="VULZ01000003">
    <property type="protein sequence ID" value="MSS14284.1"/>
    <property type="molecule type" value="Genomic_DNA"/>
</dbReference>
<dbReference type="Pfam" id="PF20143">
    <property type="entry name" value="NAD_kinase_C"/>
    <property type="match status" value="1"/>
</dbReference>
<evidence type="ECO:0000256" key="2">
    <source>
        <dbReference type="ARBA" id="ARBA00022777"/>
    </source>
</evidence>
<dbReference type="GO" id="GO:0003951">
    <property type="term" value="F:NAD+ kinase activity"/>
    <property type="evidence" value="ECO:0007669"/>
    <property type="project" value="UniProtKB-UniRule"/>
</dbReference>
<comment type="caution">
    <text evidence="7">The sequence shown here is derived from an EMBL/GenBank/DDBJ whole genome shotgun (WGS) entry which is preliminary data.</text>
</comment>
<dbReference type="Pfam" id="PF01513">
    <property type="entry name" value="NAD_kinase"/>
    <property type="match status" value="1"/>
</dbReference>